<evidence type="ECO:0000256" key="2">
    <source>
        <dbReference type="ARBA" id="ARBA00023125"/>
    </source>
</evidence>
<dbReference type="PANTHER" id="PTHR46796">
    <property type="entry name" value="HTH-TYPE TRANSCRIPTIONAL ACTIVATOR RHAS-RELATED"/>
    <property type="match status" value="1"/>
</dbReference>
<protein>
    <recommendedName>
        <fullName evidence="4">HTH araC/xylS-type domain-containing protein</fullName>
    </recommendedName>
</protein>
<evidence type="ECO:0000259" key="4">
    <source>
        <dbReference type="PROSITE" id="PS01124"/>
    </source>
</evidence>
<sequence length="321" mass="35387">MPSMTTPSHDTSAGRFEFWREVVGQSFVPLEALPREVPDFRASLHTTQLGAVQVSVVAADPHGVAHTRRHIASDPADFVKVSLQLAGQCMLTQADRQALLKPGELAIYDTRHPYTLDFDQRYRTLVLMFPRVMLRLPERDLTRVIATTVSCSDGLGPVVHPFLRGLAGHVRQLDALGTQRLADSTVDLVGAMLSDRCAVHVTQQDDGRELLARRILTYMEQRLSDPGLGPDRIAAAHHISRRFLYKLLAERGYTVSGWLRERRLAECLRDLADPGLAHMPVATVGSRWGFPDPAHFSHAFRSAYGMSPSEARGAGPTGLGA</sequence>
<dbReference type="Pfam" id="PF14525">
    <property type="entry name" value="AraC_binding_2"/>
    <property type="match status" value="1"/>
</dbReference>
<dbReference type="GO" id="GO:0043565">
    <property type="term" value="F:sequence-specific DNA binding"/>
    <property type="evidence" value="ECO:0007669"/>
    <property type="project" value="InterPro"/>
</dbReference>
<dbReference type="Gene3D" id="1.10.10.60">
    <property type="entry name" value="Homeodomain-like"/>
    <property type="match status" value="1"/>
</dbReference>
<keyword evidence="3" id="KW-0804">Transcription</keyword>
<dbReference type="InterPro" id="IPR050204">
    <property type="entry name" value="AraC_XylS_family_regulators"/>
</dbReference>
<keyword evidence="6" id="KW-1185">Reference proteome</keyword>
<dbReference type="PANTHER" id="PTHR46796:SF6">
    <property type="entry name" value="ARAC SUBFAMILY"/>
    <property type="match status" value="1"/>
</dbReference>
<dbReference type="RefSeq" id="WP_067026778.1">
    <property type="nucleotide sequence ID" value="NZ_KQ949093.1"/>
</dbReference>
<dbReference type="InterPro" id="IPR020449">
    <property type="entry name" value="Tscrpt_reg_AraC-type_HTH"/>
</dbReference>
<proteinExistence type="predicted"/>
<evidence type="ECO:0000313" key="6">
    <source>
        <dbReference type="Proteomes" id="UP000053260"/>
    </source>
</evidence>
<accession>A0A101UWE6</accession>
<keyword evidence="2" id="KW-0238">DNA-binding</keyword>
<dbReference type="PRINTS" id="PR00032">
    <property type="entry name" value="HTHARAC"/>
</dbReference>
<feature type="domain" description="HTH araC/xylS-type" evidence="4">
    <location>
        <begin position="213"/>
        <end position="314"/>
    </location>
</feature>
<dbReference type="AlphaFoldDB" id="A0A101UWE6"/>
<evidence type="ECO:0000256" key="1">
    <source>
        <dbReference type="ARBA" id="ARBA00023015"/>
    </source>
</evidence>
<dbReference type="STRING" id="909626.AQJ91_27315"/>
<dbReference type="SMART" id="SM00342">
    <property type="entry name" value="HTH_ARAC"/>
    <property type="match status" value="1"/>
</dbReference>
<dbReference type="InterPro" id="IPR035418">
    <property type="entry name" value="AraC-bd_2"/>
</dbReference>
<keyword evidence="1" id="KW-0805">Transcription regulation</keyword>
<name>A0A101UWE6_9ACTN</name>
<dbReference type="OrthoDB" id="9799345at2"/>
<dbReference type="Proteomes" id="UP000053260">
    <property type="component" value="Unassembled WGS sequence"/>
</dbReference>
<dbReference type="SUPFAM" id="SSF46689">
    <property type="entry name" value="Homeodomain-like"/>
    <property type="match status" value="1"/>
</dbReference>
<gene>
    <name evidence="5" type="ORF">AQJ91_27315</name>
</gene>
<dbReference type="InterPro" id="IPR018060">
    <property type="entry name" value="HTH_AraC"/>
</dbReference>
<organism evidence="5 6">
    <name type="scientific">Streptomyces dysideae</name>
    <dbReference type="NCBI Taxonomy" id="909626"/>
    <lineage>
        <taxon>Bacteria</taxon>
        <taxon>Bacillati</taxon>
        <taxon>Actinomycetota</taxon>
        <taxon>Actinomycetes</taxon>
        <taxon>Kitasatosporales</taxon>
        <taxon>Streptomycetaceae</taxon>
        <taxon>Streptomyces</taxon>
    </lineage>
</organism>
<reference evidence="5 6" key="1">
    <citation type="submission" date="2015-10" db="EMBL/GenBank/DDBJ databases">
        <title>Draft genome sequence of Streptomyces sp. RV15, isolated from a marine sponge.</title>
        <authorList>
            <person name="Ruckert C."/>
            <person name="Abdelmohsen U.R."/>
            <person name="Winkler A."/>
            <person name="Hentschel U."/>
            <person name="Kalinowski J."/>
            <person name="Kampfer P."/>
            <person name="Glaeser S."/>
        </authorList>
    </citation>
    <scope>NUCLEOTIDE SEQUENCE [LARGE SCALE GENOMIC DNA]</scope>
    <source>
        <strain evidence="5 6">RV15</strain>
    </source>
</reference>
<dbReference type="InterPro" id="IPR009057">
    <property type="entry name" value="Homeodomain-like_sf"/>
</dbReference>
<dbReference type="GO" id="GO:0003700">
    <property type="term" value="F:DNA-binding transcription factor activity"/>
    <property type="evidence" value="ECO:0007669"/>
    <property type="project" value="InterPro"/>
</dbReference>
<dbReference type="EMBL" id="LMXB01000068">
    <property type="protein sequence ID" value="KUO18106.1"/>
    <property type="molecule type" value="Genomic_DNA"/>
</dbReference>
<evidence type="ECO:0000256" key="3">
    <source>
        <dbReference type="ARBA" id="ARBA00023163"/>
    </source>
</evidence>
<evidence type="ECO:0000313" key="5">
    <source>
        <dbReference type="EMBL" id="KUO18106.1"/>
    </source>
</evidence>
<dbReference type="Pfam" id="PF12833">
    <property type="entry name" value="HTH_18"/>
    <property type="match status" value="1"/>
</dbReference>
<comment type="caution">
    <text evidence="5">The sequence shown here is derived from an EMBL/GenBank/DDBJ whole genome shotgun (WGS) entry which is preliminary data.</text>
</comment>
<dbReference type="PROSITE" id="PS01124">
    <property type="entry name" value="HTH_ARAC_FAMILY_2"/>
    <property type="match status" value="1"/>
</dbReference>